<dbReference type="Proteomes" id="UP001632037">
    <property type="component" value="Unassembled WGS sequence"/>
</dbReference>
<sequence length="325" mass="37155">MHISPVRTSKRKKGRQKTTRGGQMQQELGQLLQPSPEEAEKLQNYVQMNLPALIDTAARNTRSATYQPGKNEVLRVEVSMEHIAPHHLLPEELQNFWGQFSWAENPWISELSAPVLSRTKYRDIADVSLEELAITRVTANMYTVKVLTPAVRSHSTAKLERWVLAILLCSPRLEVGDQLGANPRIKLRNPPAEWSEIKWTMAENGDVTGTAPDGDQQWQLRQNLDGIYWGERSQATGDQPTTRLSHTATPVGLVFEAHPSMHRFLCRVHPQTRNANVIRQLKKQIKKKARPPEFKLIPKVLQKWKRKRGQDDWIQGQQSQTPLQL</sequence>
<reference evidence="2 3" key="1">
    <citation type="submission" date="2024-09" db="EMBL/GenBank/DDBJ databases">
        <title>Genome sequencing and assembly of Phytophthora oleae, isolate VK10A, causative agent of rot of olive drupes.</title>
        <authorList>
            <person name="Conti Taguali S."/>
            <person name="Riolo M."/>
            <person name="La Spada F."/>
            <person name="Cacciola S.O."/>
            <person name="Dionisio G."/>
        </authorList>
    </citation>
    <scope>NUCLEOTIDE SEQUENCE [LARGE SCALE GENOMIC DNA]</scope>
    <source>
        <strain evidence="2 3">VK10A</strain>
    </source>
</reference>
<accession>A0ABD3F4W7</accession>
<name>A0ABD3F4W7_9STRA</name>
<protein>
    <submittedName>
        <fullName evidence="2">Uncharacterized protein</fullName>
    </submittedName>
</protein>
<evidence type="ECO:0000313" key="3">
    <source>
        <dbReference type="Proteomes" id="UP001632037"/>
    </source>
</evidence>
<gene>
    <name evidence="2" type="ORF">V7S43_014058</name>
</gene>
<feature type="compositionally biased region" description="Basic residues" evidence="1">
    <location>
        <begin position="8"/>
        <end position="18"/>
    </location>
</feature>
<dbReference type="EMBL" id="JBIMZQ010000038">
    <property type="protein sequence ID" value="KAL3661042.1"/>
    <property type="molecule type" value="Genomic_DNA"/>
</dbReference>
<evidence type="ECO:0000313" key="2">
    <source>
        <dbReference type="EMBL" id="KAL3661042.1"/>
    </source>
</evidence>
<keyword evidence="3" id="KW-1185">Reference proteome</keyword>
<feature type="region of interest" description="Disordered" evidence="1">
    <location>
        <begin position="1"/>
        <end position="26"/>
    </location>
</feature>
<comment type="caution">
    <text evidence="2">The sequence shown here is derived from an EMBL/GenBank/DDBJ whole genome shotgun (WGS) entry which is preliminary data.</text>
</comment>
<organism evidence="2 3">
    <name type="scientific">Phytophthora oleae</name>
    <dbReference type="NCBI Taxonomy" id="2107226"/>
    <lineage>
        <taxon>Eukaryota</taxon>
        <taxon>Sar</taxon>
        <taxon>Stramenopiles</taxon>
        <taxon>Oomycota</taxon>
        <taxon>Peronosporomycetes</taxon>
        <taxon>Peronosporales</taxon>
        <taxon>Peronosporaceae</taxon>
        <taxon>Phytophthora</taxon>
    </lineage>
</organism>
<dbReference type="AlphaFoldDB" id="A0ABD3F4W7"/>
<evidence type="ECO:0000256" key="1">
    <source>
        <dbReference type="SAM" id="MobiDB-lite"/>
    </source>
</evidence>
<proteinExistence type="predicted"/>